<name>A0A975GN55_9BACT</name>
<dbReference type="NCBIfam" id="TIGR00104">
    <property type="entry name" value="tRNA_TsaA"/>
    <property type="match status" value="1"/>
</dbReference>
<evidence type="ECO:0000259" key="3">
    <source>
        <dbReference type="PROSITE" id="PS51668"/>
    </source>
</evidence>
<sequence length="136" mass="15311">MAEIKAELIVYMEPIGFAYTDAENVPRHWSVSDVEGTLVIDEKYLDGLRDISAGQHIVVIFHFHKSPPFTSKLLRQTPPHRGEELGVFSTCSPRRPNPVGMSVLEVIDIKGTTIHVRGMDMLEKTPILDIKPYITL</sequence>
<comment type="similarity">
    <text evidence="2">Belongs to the tRNA methyltransferase O family.</text>
</comment>
<reference evidence="4" key="1">
    <citation type="journal article" date="2021" name="Microb. Physiol.">
        <title>Proteogenomic Insights into the Physiology of Marine, Sulfate-Reducing, Filamentous Desulfonema limicola and Desulfonema magnum.</title>
        <authorList>
            <person name="Schnaars V."/>
            <person name="Wohlbrand L."/>
            <person name="Scheve S."/>
            <person name="Hinrichs C."/>
            <person name="Reinhardt R."/>
            <person name="Rabus R."/>
        </authorList>
    </citation>
    <scope>NUCLEOTIDE SEQUENCE</scope>
    <source>
        <strain evidence="4">4be13</strain>
    </source>
</reference>
<dbReference type="InterPro" id="IPR036414">
    <property type="entry name" value="YaeB_N_sf"/>
</dbReference>
<dbReference type="RefSeq" id="WP_207682616.1">
    <property type="nucleotide sequence ID" value="NZ_CP061800.1"/>
</dbReference>
<dbReference type="PROSITE" id="PS51668">
    <property type="entry name" value="TSAA_2"/>
    <property type="match status" value="1"/>
</dbReference>
<evidence type="ECO:0000313" key="5">
    <source>
        <dbReference type="Proteomes" id="UP000663722"/>
    </source>
</evidence>
<dbReference type="PANTHER" id="PTHR12818:SF0">
    <property type="entry name" value="TRNA (ADENINE(37)-N6)-METHYLTRANSFERASE"/>
    <property type="match status" value="1"/>
</dbReference>
<dbReference type="CDD" id="cd09281">
    <property type="entry name" value="UPF0066"/>
    <property type="match status" value="1"/>
</dbReference>
<dbReference type="Pfam" id="PF01980">
    <property type="entry name" value="TrmO_N"/>
    <property type="match status" value="1"/>
</dbReference>
<organism evidence="4 5">
    <name type="scientific">Desulfonema magnum</name>
    <dbReference type="NCBI Taxonomy" id="45655"/>
    <lineage>
        <taxon>Bacteria</taxon>
        <taxon>Pseudomonadati</taxon>
        <taxon>Thermodesulfobacteriota</taxon>
        <taxon>Desulfobacteria</taxon>
        <taxon>Desulfobacterales</taxon>
        <taxon>Desulfococcaceae</taxon>
        <taxon>Desulfonema</taxon>
    </lineage>
</organism>
<dbReference type="EMBL" id="CP061800">
    <property type="protein sequence ID" value="QTA87420.1"/>
    <property type="molecule type" value="Genomic_DNA"/>
</dbReference>
<dbReference type="InterPro" id="IPR036413">
    <property type="entry name" value="YaeB-like_sf"/>
</dbReference>
<dbReference type="InterPro" id="IPR040372">
    <property type="entry name" value="YaeB-like"/>
</dbReference>
<dbReference type="GO" id="GO:0008168">
    <property type="term" value="F:methyltransferase activity"/>
    <property type="evidence" value="ECO:0007669"/>
    <property type="project" value="UniProtKB-KW"/>
</dbReference>
<dbReference type="AlphaFoldDB" id="A0A975GN55"/>
<dbReference type="PANTHER" id="PTHR12818">
    <property type="entry name" value="TRNA (ADENINE(37)-N6)-METHYLTRANSFERASE"/>
    <property type="match status" value="1"/>
</dbReference>
<dbReference type="GO" id="GO:0032259">
    <property type="term" value="P:methylation"/>
    <property type="evidence" value="ECO:0007669"/>
    <property type="project" value="UniProtKB-KW"/>
</dbReference>
<feature type="domain" description="TsaA-like" evidence="3">
    <location>
        <begin position="12"/>
        <end position="136"/>
    </location>
</feature>
<accession>A0A975GN55</accession>
<evidence type="ECO:0000256" key="2">
    <source>
        <dbReference type="ARBA" id="ARBA00033753"/>
    </source>
</evidence>
<gene>
    <name evidence="4" type="ORF">dnm_034530</name>
</gene>
<dbReference type="InterPro" id="IPR023370">
    <property type="entry name" value="TrmO-like_N"/>
</dbReference>
<protein>
    <submittedName>
        <fullName evidence="4">Methyltransferase domain-containing protein</fullName>
    </submittedName>
</protein>
<keyword evidence="1" id="KW-0949">S-adenosyl-L-methionine</keyword>
<dbReference type="Gene3D" id="2.40.30.70">
    <property type="entry name" value="YaeB-like"/>
    <property type="match status" value="1"/>
</dbReference>
<proteinExistence type="inferred from homology"/>
<keyword evidence="4" id="KW-0489">Methyltransferase</keyword>
<evidence type="ECO:0000313" key="4">
    <source>
        <dbReference type="EMBL" id="QTA87420.1"/>
    </source>
</evidence>
<dbReference type="Proteomes" id="UP000663722">
    <property type="component" value="Chromosome"/>
</dbReference>
<dbReference type="SUPFAM" id="SSF118196">
    <property type="entry name" value="YaeB-like"/>
    <property type="match status" value="1"/>
</dbReference>
<keyword evidence="5" id="KW-1185">Reference proteome</keyword>
<dbReference type="KEGG" id="dmm:dnm_034530"/>
<evidence type="ECO:0000256" key="1">
    <source>
        <dbReference type="ARBA" id="ARBA00022691"/>
    </source>
</evidence>
<keyword evidence="4" id="KW-0808">Transferase</keyword>